<proteinExistence type="predicted"/>
<comment type="caution">
    <text evidence="1">The sequence shown here is derived from an EMBL/GenBank/DDBJ whole genome shotgun (WGS) entry which is preliminary data.</text>
</comment>
<keyword evidence="2" id="KW-1185">Reference proteome</keyword>
<accession>A0A6N7XIM4</accession>
<evidence type="ECO:0000313" key="1">
    <source>
        <dbReference type="EMBL" id="MST69786.1"/>
    </source>
</evidence>
<sequence>MEGYSTVKSIAEKWRLTERTVQIMCAEGKIKGATKFGGVWAIPSDAKKPTDNRVISGEYKNWRRKKHEETAL</sequence>
<evidence type="ECO:0000313" key="2">
    <source>
        <dbReference type="Proteomes" id="UP000469424"/>
    </source>
</evidence>
<dbReference type="AlphaFoldDB" id="A0A6N7XIM4"/>
<dbReference type="Proteomes" id="UP000469424">
    <property type="component" value="Unassembled WGS sequence"/>
</dbReference>
<protein>
    <submittedName>
        <fullName evidence="1">DNA-binding protein</fullName>
    </submittedName>
</protein>
<dbReference type="EMBL" id="VUNA01000001">
    <property type="protein sequence ID" value="MST69786.1"/>
    <property type="molecule type" value="Genomic_DNA"/>
</dbReference>
<name>A0A6N7XIM4_9FIRM</name>
<reference evidence="1 2" key="1">
    <citation type="submission" date="2019-08" db="EMBL/GenBank/DDBJ databases">
        <title>In-depth cultivation of the pig gut microbiome towards novel bacterial diversity and tailored functional studies.</title>
        <authorList>
            <person name="Wylensek D."/>
            <person name="Hitch T.C.A."/>
            <person name="Clavel T."/>
        </authorList>
    </citation>
    <scope>NUCLEOTIDE SEQUENCE [LARGE SCALE GENOMIC DNA]</scope>
    <source>
        <strain evidence="1 2">WCA-MUC-591-APC-4B</strain>
    </source>
</reference>
<gene>
    <name evidence="1" type="ORF">FYJ65_00260</name>
</gene>
<keyword evidence="1" id="KW-0238">DNA-binding</keyword>
<dbReference type="GO" id="GO:0003677">
    <property type="term" value="F:DNA binding"/>
    <property type="evidence" value="ECO:0007669"/>
    <property type="project" value="UniProtKB-KW"/>
</dbReference>
<organism evidence="1 2">
    <name type="scientific">Mogibacterium kristiansenii</name>
    <dbReference type="NCBI Taxonomy" id="2606708"/>
    <lineage>
        <taxon>Bacteria</taxon>
        <taxon>Bacillati</taxon>
        <taxon>Bacillota</taxon>
        <taxon>Clostridia</taxon>
        <taxon>Peptostreptococcales</taxon>
        <taxon>Anaerovoracaceae</taxon>
        <taxon>Mogibacterium</taxon>
    </lineage>
</organism>